<evidence type="ECO:0000259" key="3">
    <source>
        <dbReference type="PROSITE" id="PS51857"/>
    </source>
</evidence>
<dbReference type="SUPFAM" id="SSF50249">
    <property type="entry name" value="Nucleic acid-binding proteins"/>
    <property type="match status" value="1"/>
</dbReference>
<dbReference type="PIRSF" id="PIRSF002599">
    <property type="entry name" value="Cold_shock_A"/>
    <property type="match status" value="1"/>
</dbReference>
<dbReference type="InterPro" id="IPR012156">
    <property type="entry name" value="Cold_shock_CspA"/>
</dbReference>
<reference evidence="4 5" key="1">
    <citation type="journal article" date="2016" name="Nat. Commun.">
        <title>Thousands of microbial genomes shed light on interconnected biogeochemical processes in an aquifer system.</title>
        <authorList>
            <person name="Anantharaman K."/>
            <person name="Brown C.T."/>
            <person name="Hug L.A."/>
            <person name="Sharon I."/>
            <person name="Castelle C.J."/>
            <person name="Probst A.J."/>
            <person name="Thomas B.C."/>
            <person name="Singh A."/>
            <person name="Wilkins M.J."/>
            <person name="Karaoz U."/>
            <person name="Brodie E.L."/>
            <person name="Williams K.H."/>
            <person name="Hubbard S.S."/>
            <person name="Banfield J.F."/>
        </authorList>
    </citation>
    <scope>NUCLEOTIDE SEQUENCE [LARGE SCALE GENOMIC DNA]</scope>
</reference>
<gene>
    <name evidence="4" type="ORF">A3I39_00330</name>
</gene>
<evidence type="ECO:0000313" key="4">
    <source>
        <dbReference type="EMBL" id="OGN34124.1"/>
    </source>
</evidence>
<comment type="subcellular location">
    <subcellularLocation>
        <location evidence="1">Cytoplasm</location>
    </subcellularLocation>
</comment>
<evidence type="ECO:0000256" key="2">
    <source>
        <dbReference type="ARBA" id="ARBA00022490"/>
    </source>
</evidence>
<dbReference type="GO" id="GO:0005737">
    <property type="term" value="C:cytoplasm"/>
    <property type="evidence" value="ECO:0007669"/>
    <property type="project" value="UniProtKB-SubCell"/>
</dbReference>
<dbReference type="InterPro" id="IPR012340">
    <property type="entry name" value="NA-bd_OB-fold"/>
</dbReference>
<name>A0A1F8H9A9_9BACT</name>
<feature type="domain" description="CSD" evidence="3">
    <location>
        <begin position="1"/>
        <end position="68"/>
    </location>
</feature>
<dbReference type="PRINTS" id="PR00050">
    <property type="entry name" value="COLDSHOCK"/>
</dbReference>
<proteinExistence type="predicted"/>
<dbReference type="InterPro" id="IPR011129">
    <property type="entry name" value="CSD"/>
</dbReference>
<dbReference type="Pfam" id="PF00313">
    <property type="entry name" value="CSD"/>
    <property type="match status" value="1"/>
</dbReference>
<dbReference type="AlphaFoldDB" id="A0A1F8H9A9"/>
<comment type="caution">
    <text evidence="4">The sequence shown here is derived from an EMBL/GenBank/DDBJ whole genome shotgun (WGS) entry which is preliminary data.</text>
</comment>
<dbReference type="Proteomes" id="UP000178155">
    <property type="component" value="Unassembled WGS sequence"/>
</dbReference>
<dbReference type="InterPro" id="IPR002059">
    <property type="entry name" value="CSP_DNA-bd"/>
</dbReference>
<dbReference type="Gene3D" id="2.40.50.140">
    <property type="entry name" value="Nucleic acid-binding proteins"/>
    <property type="match status" value="1"/>
</dbReference>
<dbReference type="PROSITE" id="PS51857">
    <property type="entry name" value="CSD_2"/>
    <property type="match status" value="1"/>
</dbReference>
<dbReference type="SMART" id="SM00357">
    <property type="entry name" value="CSP"/>
    <property type="match status" value="1"/>
</dbReference>
<protein>
    <submittedName>
        <fullName evidence="4">Cold-shock protein</fullName>
    </submittedName>
</protein>
<keyword evidence="2" id="KW-0963">Cytoplasm</keyword>
<accession>A0A1F8H9A9</accession>
<organism evidence="4 5">
    <name type="scientific">Candidatus Yanofskybacteria bacterium RIFCSPLOWO2_02_FULL_47_9b</name>
    <dbReference type="NCBI Taxonomy" id="1802708"/>
    <lineage>
        <taxon>Bacteria</taxon>
        <taxon>Candidatus Yanofskyibacteriota</taxon>
    </lineage>
</organism>
<sequence length="70" mass="7862">MNGTIKKILADKAFGFIEREGQKPEEKDLFFHKQNVVSPTFEELKEGDKVSFEMADGPKGPYADKVTLVS</sequence>
<evidence type="ECO:0000256" key="1">
    <source>
        <dbReference type="ARBA" id="ARBA00004496"/>
    </source>
</evidence>
<dbReference type="GO" id="GO:0003676">
    <property type="term" value="F:nucleic acid binding"/>
    <property type="evidence" value="ECO:0007669"/>
    <property type="project" value="InterPro"/>
</dbReference>
<evidence type="ECO:0000313" key="5">
    <source>
        <dbReference type="Proteomes" id="UP000178155"/>
    </source>
</evidence>
<dbReference type="EMBL" id="MGKW01000018">
    <property type="protein sequence ID" value="OGN34124.1"/>
    <property type="molecule type" value="Genomic_DNA"/>
</dbReference>